<name>A0A3L7A2M0_9MICO</name>
<dbReference type="EMBL" id="RCUX01000010">
    <property type="protein sequence ID" value="RLP74546.1"/>
    <property type="molecule type" value="Genomic_DNA"/>
</dbReference>
<dbReference type="RefSeq" id="WP_121649294.1">
    <property type="nucleotide sequence ID" value="NZ_RCUX01000010.1"/>
</dbReference>
<gene>
    <name evidence="2" type="ORF">D9V32_12720</name>
</gene>
<protein>
    <recommendedName>
        <fullName evidence="4">LPXTG cell wall anchor domain-containing protein</fullName>
    </recommendedName>
</protein>
<accession>A0A3L7A2M0</accession>
<dbReference type="Proteomes" id="UP000272503">
    <property type="component" value="Unassembled WGS sequence"/>
</dbReference>
<evidence type="ECO:0000313" key="3">
    <source>
        <dbReference type="Proteomes" id="UP000272503"/>
    </source>
</evidence>
<keyword evidence="1" id="KW-0812">Transmembrane</keyword>
<comment type="caution">
    <text evidence="2">The sequence shown here is derived from an EMBL/GenBank/DDBJ whole genome shotgun (WGS) entry which is preliminary data.</text>
</comment>
<reference evidence="2 3" key="1">
    <citation type="submission" date="2018-10" db="EMBL/GenBank/DDBJ databases">
        <authorList>
            <person name="Li J."/>
        </authorList>
    </citation>
    <scope>NUCLEOTIDE SEQUENCE [LARGE SCALE GENOMIC DNA]</scope>
    <source>
        <strain evidence="2 3">IF 016277</strain>
    </source>
</reference>
<dbReference type="AlphaFoldDB" id="A0A3L7A2M0"/>
<organism evidence="2 3">
    <name type="scientific">Mycetocola tolaasinivorans</name>
    <dbReference type="NCBI Taxonomy" id="76635"/>
    <lineage>
        <taxon>Bacteria</taxon>
        <taxon>Bacillati</taxon>
        <taxon>Actinomycetota</taxon>
        <taxon>Actinomycetes</taxon>
        <taxon>Micrococcales</taxon>
        <taxon>Microbacteriaceae</taxon>
        <taxon>Mycetocola</taxon>
    </lineage>
</organism>
<keyword evidence="1" id="KW-1133">Transmembrane helix</keyword>
<sequence>MGTTWHPADRGIITVLVILAIPALLGILAPAALIALPSAAGESASQLAETGASGLLPIIVIAAILIIAGVALALFRARSARKKGESANGG</sequence>
<evidence type="ECO:0000313" key="2">
    <source>
        <dbReference type="EMBL" id="RLP74546.1"/>
    </source>
</evidence>
<proteinExistence type="predicted"/>
<keyword evidence="3" id="KW-1185">Reference proteome</keyword>
<feature type="transmembrane region" description="Helical" evidence="1">
    <location>
        <begin position="12"/>
        <end position="35"/>
    </location>
</feature>
<feature type="transmembrane region" description="Helical" evidence="1">
    <location>
        <begin position="55"/>
        <end position="75"/>
    </location>
</feature>
<evidence type="ECO:0000256" key="1">
    <source>
        <dbReference type="SAM" id="Phobius"/>
    </source>
</evidence>
<keyword evidence="1" id="KW-0472">Membrane</keyword>
<evidence type="ECO:0008006" key="4">
    <source>
        <dbReference type="Google" id="ProtNLM"/>
    </source>
</evidence>